<gene>
    <name evidence="2" type="ORF">BJ554DRAFT_4420</name>
</gene>
<dbReference type="OrthoDB" id="3853857at2759"/>
<keyword evidence="3" id="KW-1185">Reference proteome</keyword>
<dbReference type="Pfam" id="PF00781">
    <property type="entry name" value="DAGK_cat"/>
    <property type="match status" value="1"/>
</dbReference>
<sequence length="180" mass="19644">MGCRSVALRIFSESALSIRSYYNFVPEPSNETGAKVARRLKILINPFAGQKKAERMFAVCCKPLFEAARCAMDVVTTASGEDAREIGRTVPLDQFDAVVIISGDGTLHQVLNGFFEREDWEKARQMPIGVIPGGSANGLSICLQGTGRGLDPCFAALQVVKGRPMDIDLCEVEQMGRKPF</sequence>
<comment type="caution">
    <text evidence="2">The sequence shown here is derived from an EMBL/GenBank/DDBJ whole genome shotgun (WGS) entry which is preliminary data.</text>
</comment>
<dbReference type="EMBL" id="JAEFCI010012488">
    <property type="protein sequence ID" value="KAG5455969.1"/>
    <property type="molecule type" value="Genomic_DNA"/>
</dbReference>
<reference evidence="2 3" key="1">
    <citation type="journal article" name="Sci. Rep.">
        <title>Genome-scale phylogenetic analyses confirm Olpidium as the closest living zoosporic fungus to the non-flagellated, terrestrial fungi.</title>
        <authorList>
            <person name="Chang Y."/>
            <person name="Rochon D."/>
            <person name="Sekimoto S."/>
            <person name="Wang Y."/>
            <person name="Chovatia M."/>
            <person name="Sandor L."/>
            <person name="Salamov A."/>
            <person name="Grigoriev I.V."/>
            <person name="Stajich J.E."/>
            <person name="Spatafora J.W."/>
        </authorList>
    </citation>
    <scope>NUCLEOTIDE SEQUENCE [LARGE SCALE GENOMIC DNA]</scope>
    <source>
        <strain evidence="2">S191</strain>
    </source>
</reference>
<dbReference type="GO" id="GO:0016020">
    <property type="term" value="C:membrane"/>
    <property type="evidence" value="ECO:0007669"/>
    <property type="project" value="TreeGrafter"/>
</dbReference>
<dbReference type="GO" id="GO:0016773">
    <property type="term" value="F:phosphotransferase activity, alcohol group as acceptor"/>
    <property type="evidence" value="ECO:0007669"/>
    <property type="project" value="UniProtKB-ARBA"/>
</dbReference>
<feature type="non-terminal residue" evidence="2">
    <location>
        <position position="180"/>
    </location>
</feature>
<dbReference type="GO" id="GO:0046512">
    <property type="term" value="P:sphingosine biosynthetic process"/>
    <property type="evidence" value="ECO:0007669"/>
    <property type="project" value="TreeGrafter"/>
</dbReference>
<dbReference type="InterPro" id="IPR017438">
    <property type="entry name" value="ATP-NAD_kinase_N"/>
</dbReference>
<name>A0A8H7ZM94_9FUNG</name>
<organism evidence="2 3">
    <name type="scientific">Olpidium bornovanus</name>
    <dbReference type="NCBI Taxonomy" id="278681"/>
    <lineage>
        <taxon>Eukaryota</taxon>
        <taxon>Fungi</taxon>
        <taxon>Fungi incertae sedis</taxon>
        <taxon>Olpidiomycota</taxon>
        <taxon>Olpidiomycotina</taxon>
        <taxon>Olpidiomycetes</taxon>
        <taxon>Olpidiales</taxon>
        <taxon>Olpidiaceae</taxon>
        <taxon>Olpidium</taxon>
    </lineage>
</organism>
<accession>A0A8H7ZM94</accession>
<dbReference type="SUPFAM" id="SSF111331">
    <property type="entry name" value="NAD kinase/diacylglycerol kinase-like"/>
    <property type="match status" value="1"/>
</dbReference>
<dbReference type="GO" id="GO:0001727">
    <property type="term" value="F:lipid kinase activity"/>
    <property type="evidence" value="ECO:0007669"/>
    <property type="project" value="TreeGrafter"/>
</dbReference>
<dbReference type="PROSITE" id="PS50146">
    <property type="entry name" value="DAGK"/>
    <property type="match status" value="1"/>
</dbReference>
<protein>
    <submittedName>
        <fullName evidence="2">ATP-NAD kinase-like domain-containing protein</fullName>
    </submittedName>
</protein>
<evidence type="ECO:0000259" key="1">
    <source>
        <dbReference type="PROSITE" id="PS50146"/>
    </source>
</evidence>
<dbReference type="InterPro" id="IPR050187">
    <property type="entry name" value="Lipid_Phosphate_FormReg"/>
</dbReference>
<proteinExistence type="predicted"/>
<dbReference type="PANTHER" id="PTHR12358">
    <property type="entry name" value="SPHINGOSINE KINASE"/>
    <property type="match status" value="1"/>
</dbReference>
<dbReference type="InterPro" id="IPR016064">
    <property type="entry name" value="NAD/diacylglycerol_kinase_sf"/>
</dbReference>
<dbReference type="PANTHER" id="PTHR12358:SF31">
    <property type="entry name" value="ACYLGLYCEROL KINASE, MITOCHONDRIAL"/>
    <property type="match status" value="1"/>
</dbReference>
<evidence type="ECO:0000313" key="3">
    <source>
        <dbReference type="Proteomes" id="UP000673691"/>
    </source>
</evidence>
<dbReference type="Proteomes" id="UP000673691">
    <property type="component" value="Unassembled WGS sequence"/>
</dbReference>
<feature type="domain" description="DAGKc" evidence="1">
    <location>
        <begin position="35"/>
        <end position="176"/>
    </location>
</feature>
<dbReference type="Gene3D" id="3.40.50.10330">
    <property type="entry name" value="Probable inorganic polyphosphate/atp-NAD kinase, domain 1"/>
    <property type="match status" value="1"/>
</dbReference>
<dbReference type="AlphaFoldDB" id="A0A8H7ZM94"/>
<dbReference type="GO" id="GO:0005737">
    <property type="term" value="C:cytoplasm"/>
    <property type="evidence" value="ECO:0007669"/>
    <property type="project" value="TreeGrafter"/>
</dbReference>
<dbReference type="SMART" id="SM00046">
    <property type="entry name" value="DAGKc"/>
    <property type="match status" value="1"/>
</dbReference>
<dbReference type="InterPro" id="IPR001206">
    <property type="entry name" value="Diacylglycerol_kinase_cat_dom"/>
</dbReference>
<evidence type="ECO:0000313" key="2">
    <source>
        <dbReference type="EMBL" id="KAG5455969.1"/>
    </source>
</evidence>